<evidence type="ECO:0000313" key="2">
    <source>
        <dbReference type="Proteomes" id="UP001181693"/>
    </source>
</evidence>
<gene>
    <name evidence="1" type="ORF">GDO54_000890</name>
</gene>
<organism evidence="1 2">
    <name type="scientific">Pyxicephalus adspersus</name>
    <name type="common">African bullfrog</name>
    <dbReference type="NCBI Taxonomy" id="30357"/>
    <lineage>
        <taxon>Eukaryota</taxon>
        <taxon>Metazoa</taxon>
        <taxon>Chordata</taxon>
        <taxon>Craniata</taxon>
        <taxon>Vertebrata</taxon>
        <taxon>Euteleostomi</taxon>
        <taxon>Amphibia</taxon>
        <taxon>Batrachia</taxon>
        <taxon>Anura</taxon>
        <taxon>Neobatrachia</taxon>
        <taxon>Ranoidea</taxon>
        <taxon>Pyxicephalidae</taxon>
        <taxon>Pyxicephalinae</taxon>
        <taxon>Pyxicephalus</taxon>
    </lineage>
</organism>
<comment type="caution">
    <text evidence="1">The sequence shown here is derived from an EMBL/GenBank/DDBJ whole genome shotgun (WGS) entry which is preliminary data.</text>
</comment>
<name>A0AAV3B029_PYXAD</name>
<protein>
    <submittedName>
        <fullName evidence="1">Uncharacterized protein</fullName>
    </submittedName>
</protein>
<dbReference type="EMBL" id="DYDO01000001">
    <property type="protein sequence ID" value="DBA33163.1"/>
    <property type="molecule type" value="Genomic_DNA"/>
</dbReference>
<evidence type="ECO:0000313" key="1">
    <source>
        <dbReference type="EMBL" id="DBA33163.1"/>
    </source>
</evidence>
<sequence>MLCSLHTSQLLEESSLCLVDYVRMAAVSQSQPLRQPCLYHSHSKVVINVKKPLWPVHMSCKQVALEMFSLCSQLDVVIRGEVQQLQEQVADDISFGESDIFHTLGSEILESMKECLTHLPEPTPCLEDYLDTSGLSLLFPRVEVYIIHERPIDILERPPMDDYFAHIGKLNQLLVLSQQLEDDVKHLGSHKYVAHQLSVLYKVLSYFNGCLYLDVLKRDIETNFKSVKTALSTFDGTRQEPLLPAYLQTWLLGLTQTIITTVSLLPEELTSEIMPVLAYSLSY</sequence>
<accession>A0AAV3B029</accession>
<dbReference type="AlphaFoldDB" id="A0AAV3B029"/>
<keyword evidence="2" id="KW-1185">Reference proteome</keyword>
<dbReference type="Proteomes" id="UP001181693">
    <property type="component" value="Unassembled WGS sequence"/>
</dbReference>
<proteinExistence type="predicted"/>
<reference evidence="1" key="1">
    <citation type="thesis" date="2020" institute="ProQuest LLC" country="789 East Eisenhower Parkway, Ann Arbor, MI, USA">
        <title>Comparative Genomics and Chromosome Evolution.</title>
        <authorList>
            <person name="Mudd A.B."/>
        </authorList>
    </citation>
    <scope>NUCLEOTIDE SEQUENCE</scope>
    <source>
        <strain evidence="1">1538</strain>
        <tissue evidence="1">Blood</tissue>
    </source>
</reference>